<feature type="region of interest" description="Disordered" evidence="1">
    <location>
        <begin position="84"/>
        <end position="112"/>
    </location>
</feature>
<dbReference type="AlphaFoldDB" id="A0A804HPF7"/>
<evidence type="ECO:0000313" key="2">
    <source>
        <dbReference type="EnsemblPlants" id="Ma01_p02300.1"/>
    </source>
</evidence>
<evidence type="ECO:0000256" key="1">
    <source>
        <dbReference type="SAM" id="MobiDB-lite"/>
    </source>
</evidence>
<accession>A0A804HPF7</accession>
<dbReference type="OrthoDB" id="2919534at2759"/>
<dbReference type="OMA" id="EEVEHSH"/>
<name>A0A804HPF7_MUSAM</name>
<dbReference type="PANTHER" id="PTHR33240:SF8">
    <property type="entry name" value="OS03G0439900 PROTEIN"/>
    <property type="match status" value="1"/>
</dbReference>
<dbReference type="EnsemblPlants" id="Ma01_t02300.1">
    <property type="protein sequence ID" value="Ma01_p02300.1"/>
    <property type="gene ID" value="Ma01_g02300"/>
</dbReference>
<evidence type="ECO:0000313" key="3">
    <source>
        <dbReference type="Proteomes" id="UP000012960"/>
    </source>
</evidence>
<proteinExistence type="predicted"/>
<dbReference type="KEGG" id="mus:103980864"/>
<keyword evidence="3" id="KW-1185">Reference proteome</keyword>
<protein>
    <submittedName>
        <fullName evidence="2">Uncharacterized protein</fullName>
    </submittedName>
</protein>
<reference evidence="2" key="1">
    <citation type="submission" date="2021-05" db="UniProtKB">
        <authorList>
            <consortium name="EnsemblPlants"/>
        </authorList>
    </citation>
    <scope>IDENTIFICATION</scope>
    <source>
        <strain evidence="2">subsp. malaccensis</strain>
    </source>
</reference>
<dbReference type="CDD" id="cd00303">
    <property type="entry name" value="retropepsin_like"/>
    <property type="match status" value="1"/>
</dbReference>
<dbReference type="Gramene" id="Ma01_t02300.1">
    <property type="protein sequence ID" value="Ma01_p02300.1"/>
    <property type="gene ID" value="Ma01_g02300"/>
</dbReference>
<dbReference type="Proteomes" id="UP000012960">
    <property type="component" value="Unplaced"/>
</dbReference>
<organism evidence="2 3">
    <name type="scientific">Musa acuminata subsp. malaccensis</name>
    <name type="common">Wild banana</name>
    <name type="synonym">Musa malaccensis</name>
    <dbReference type="NCBI Taxonomy" id="214687"/>
    <lineage>
        <taxon>Eukaryota</taxon>
        <taxon>Viridiplantae</taxon>
        <taxon>Streptophyta</taxon>
        <taxon>Embryophyta</taxon>
        <taxon>Tracheophyta</taxon>
        <taxon>Spermatophyta</taxon>
        <taxon>Magnoliopsida</taxon>
        <taxon>Liliopsida</taxon>
        <taxon>Zingiberales</taxon>
        <taxon>Musaceae</taxon>
        <taxon>Musa</taxon>
    </lineage>
</organism>
<dbReference type="GeneID" id="103980864"/>
<dbReference type="InterPro" id="IPR021109">
    <property type="entry name" value="Peptidase_aspartic_dom_sf"/>
</dbReference>
<dbReference type="InParanoid" id="A0A804HPF7"/>
<sequence length="283" mass="31770">MELSLPRPPALPRNTSCTKIFLQIREKGLLRQLNPLKATHKDRSKYCRFHRDYVHDTEDCHDLQNQINELIRRGHLRRYLKELGEATPSPKGPFERQIDVTTGGPTTGGSNSIARKAYAHSTVEKRPRPKFEPEITFGTEEVEHSHHDNALVISIRIANAWVKTVMIDTGSSANVLYLNTFKKLSLSNEDLTPMNLALAGFTRDSISLLETTVLLVTIGEEPKAKMTMTTFTVVDLPSAYNVILDHPALNKLKAVVSTYHQAIKFSTLVGVEESRRDPGESTL</sequence>
<dbReference type="Gene3D" id="2.40.70.10">
    <property type="entry name" value="Acid Proteases"/>
    <property type="match status" value="1"/>
</dbReference>
<dbReference type="PANTHER" id="PTHR33240">
    <property type="entry name" value="OS08G0508500 PROTEIN"/>
    <property type="match status" value="1"/>
</dbReference>